<protein>
    <recommendedName>
        <fullName evidence="3">DUF2313 domain-containing protein</fullName>
    </recommendedName>
</protein>
<gene>
    <name evidence="1" type="ordered locus">Cthe_2493</name>
</gene>
<name>A3DIB6_ACET2</name>
<reference evidence="2" key="1">
    <citation type="submission" date="2007-02" db="EMBL/GenBank/DDBJ databases">
        <title>Complete sequence of Clostridium thermocellum ATCC 27405.</title>
        <authorList>
            <consortium name="US DOE Joint Genome Institute"/>
            <person name="Copeland A."/>
            <person name="Lucas S."/>
            <person name="Lapidus A."/>
            <person name="Barry K."/>
            <person name="Detter J.C."/>
            <person name="Glavina del Rio T."/>
            <person name="Hammon N."/>
            <person name="Israni S."/>
            <person name="Dalin E."/>
            <person name="Tice H."/>
            <person name="Pitluck S."/>
            <person name="Chertkov O."/>
            <person name="Brettin T."/>
            <person name="Bruce D."/>
            <person name="Han C."/>
            <person name="Tapia R."/>
            <person name="Gilna P."/>
            <person name="Schmutz J."/>
            <person name="Larimer F."/>
            <person name="Land M."/>
            <person name="Hauser L."/>
            <person name="Kyrpides N."/>
            <person name="Mikhailova N."/>
            <person name="Wu J.H.D."/>
            <person name="Newcomb M."/>
            <person name="Richardson P."/>
        </authorList>
    </citation>
    <scope>NUCLEOTIDE SEQUENCE [LARGE SCALE GENOMIC DNA]</scope>
    <source>
        <strain evidence="2">ATCC 27405 / DSM 1237 / JCM 9322 / NBRC 103400 / NCIMB 10682 / NRRL B-4536 / VPI 7372</strain>
    </source>
</reference>
<dbReference type="InterPro" id="IPR018755">
    <property type="entry name" value="Phage_Mu_Gp48"/>
</dbReference>
<dbReference type="Proteomes" id="UP000002145">
    <property type="component" value="Chromosome"/>
</dbReference>
<keyword evidence="2" id="KW-1185">Reference proteome</keyword>
<dbReference type="KEGG" id="cth:Cthe_2493"/>
<dbReference type="HOGENOM" id="CLU_1364228_0_0_9"/>
<accession>A3DIB6</accession>
<dbReference type="AlphaFoldDB" id="A3DIB6"/>
<sequence>MLIKWLEEEADYLAYLPPVLQNIREFQELAKAVNPEIIALKKAINKVLNEQFIQSAEDTLQWREKEFNITASSDETIEFRRERLIERKSRKPPITLRSLRNRLNAYIGTTQAEIELVPGEYAFSISIPAVDGYKFRDIQRLVEELKPANMEYLQFPFSVERIRIKEESREIKIFYARAGLAIAGRTRIGTTLSERVVYRR</sequence>
<dbReference type="GeneID" id="35803397"/>
<dbReference type="STRING" id="203119.Cthe_2493"/>
<evidence type="ECO:0000313" key="2">
    <source>
        <dbReference type="Proteomes" id="UP000002145"/>
    </source>
</evidence>
<evidence type="ECO:0008006" key="3">
    <source>
        <dbReference type="Google" id="ProtNLM"/>
    </source>
</evidence>
<dbReference type="EMBL" id="CP000568">
    <property type="protein sequence ID" value="ABN53695.1"/>
    <property type="molecule type" value="Genomic_DNA"/>
</dbReference>
<dbReference type="RefSeq" id="WP_020457837.1">
    <property type="nucleotide sequence ID" value="NC_009012.1"/>
</dbReference>
<dbReference type="eggNOG" id="COG3778">
    <property type="taxonomic scope" value="Bacteria"/>
</dbReference>
<dbReference type="Pfam" id="PF10076">
    <property type="entry name" value="Phage_Mu_Gp48"/>
    <property type="match status" value="1"/>
</dbReference>
<proteinExistence type="predicted"/>
<evidence type="ECO:0000313" key="1">
    <source>
        <dbReference type="EMBL" id="ABN53695.1"/>
    </source>
</evidence>
<dbReference type="OrthoDB" id="1629754at2"/>
<organism evidence="1 2">
    <name type="scientific">Acetivibrio thermocellus (strain ATCC 27405 / DSM 1237 / JCM 9322 / NBRC 103400 / NCIMB 10682 / NRRL B-4536 / VPI 7372)</name>
    <name type="common">Clostridium thermocellum</name>
    <dbReference type="NCBI Taxonomy" id="203119"/>
    <lineage>
        <taxon>Bacteria</taxon>
        <taxon>Bacillati</taxon>
        <taxon>Bacillota</taxon>
        <taxon>Clostridia</taxon>
        <taxon>Eubacteriales</taxon>
        <taxon>Oscillospiraceae</taxon>
        <taxon>Acetivibrio</taxon>
    </lineage>
</organism>
<reference evidence="1 2" key="2">
    <citation type="journal article" date="2013" name="Biotechnol. Biofuels">
        <title>Global transcriptome analysis of Clostridium thermocellum ATCC 27405 during growth on dilute acid pretreated Populus and switchgrass.</title>
        <authorList>
            <person name="Wilson C.M."/>
            <person name="Rodriguez M.Jr."/>
            <person name="Johnson C.M."/>
            <person name="Martin S.L."/>
            <person name="Chu T.M."/>
            <person name="Wolfinger R.D."/>
            <person name="Hauser L.J."/>
            <person name="Land M.L."/>
            <person name="Klingeman D.M."/>
            <person name="Syed M.H."/>
            <person name="Ragauskas A.J."/>
            <person name="Tschaplinski T.J."/>
            <person name="Mielenz J.R."/>
            <person name="Brown S.D."/>
        </authorList>
    </citation>
    <scope>NUCLEOTIDE SEQUENCE [LARGE SCALE GENOMIC DNA]</scope>
    <source>
        <strain evidence="2">ATCC 27405 / DSM 1237 / JCM 9322 / NBRC 103400 / NCIMB 10682 / NRRL B-4536 / VPI 7372</strain>
    </source>
</reference>